<dbReference type="Gene3D" id="3.40.50.720">
    <property type="entry name" value="NAD(P)-binding Rossmann-like Domain"/>
    <property type="match status" value="1"/>
</dbReference>
<dbReference type="PATRIC" id="fig|1280950.3.peg.1713"/>
<protein>
    <submittedName>
        <fullName evidence="4">Saccharopine dehydrogenase</fullName>
    </submittedName>
</protein>
<dbReference type="PANTHER" id="PTHR12286">
    <property type="entry name" value="SACCHAROPINE DEHYDROGENASE-LIKE OXIDOREDUCTASE"/>
    <property type="match status" value="1"/>
</dbReference>
<comment type="similarity">
    <text evidence="1">Belongs to the saccharopine dehydrogenase family. Enoyl reductase subfamily.</text>
</comment>
<evidence type="ECO:0000256" key="2">
    <source>
        <dbReference type="SAM" id="MobiDB-lite"/>
    </source>
</evidence>
<dbReference type="PANTHER" id="PTHR12286:SF5">
    <property type="entry name" value="SACCHAROPINE DEHYDROGENASE-LIKE OXIDOREDUCTASE"/>
    <property type="match status" value="1"/>
</dbReference>
<evidence type="ECO:0000313" key="5">
    <source>
        <dbReference type="Proteomes" id="UP000025171"/>
    </source>
</evidence>
<dbReference type="Proteomes" id="UP000025171">
    <property type="component" value="Unassembled WGS sequence"/>
</dbReference>
<name>A0A059FQS3_9PROT</name>
<dbReference type="FunFam" id="3.40.50.720:FF:000413">
    <property type="entry name" value="Trans-acting enoyl reductase"/>
    <property type="match status" value="1"/>
</dbReference>
<dbReference type="InterPro" id="IPR036291">
    <property type="entry name" value="NAD(P)-bd_dom_sf"/>
</dbReference>
<dbReference type="STRING" id="1280950.HJO_08562"/>
<dbReference type="InterPro" id="IPR051276">
    <property type="entry name" value="Saccharopine_DH-like_oxidrdct"/>
</dbReference>
<feature type="region of interest" description="Disordered" evidence="2">
    <location>
        <begin position="282"/>
        <end position="308"/>
    </location>
</feature>
<comment type="caution">
    <text evidence="4">The sequence shown here is derived from an EMBL/GenBank/DDBJ whole genome shotgun (WGS) entry which is preliminary data.</text>
</comment>
<accession>A0A059FQS3</accession>
<dbReference type="eggNOG" id="COG3268">
    <property type="taxonomic scope" value="Bacteria"/>
</dbReference>
<feature type="domain" description="Saccharopine dehydrogenase NADP binding" evidence="3">
    <location>
        <begin position="9"/>
        <end position="138"/>
    </location>
</feature>
<organism evidence="4 5">
    <name type="scientific">Hyphomonas johnsonii MHS-2</name>
    <dbReference type="NCBI Taxonomy" id="1280950"/>
    <lineage>
        <taxon>Bacteria</taxon>
        <taxon>Pseudomonadati</taxon>
        <taxon>Pseudomonadota</taxon>
        <taxon>Alphaproteobacteria</taxon>
        <taxon>Hyphomonadales</taxon>
        <taxon>Hyphomonadaceae</taxon>
        <taxon>Hyphomonas</taxon>
    </lineage>
</organism>
<gene>
    <name evidence="4" type="ORF">HJO_08562</name>
</gene>
<dbReference type="SUPFAM" id="SSF51735">
    <property type="entry name" value="NAD(P)-binding Rossmann-fold domains"/>
    <property type="match status" value="1"/>
</dbReference>
<dbReference type="EMBL" id="ARYK01000003">
    <property type="protein sequence ID" value="KCZ92994.1"/>
    <property type="molecule type" value="Genomic_DNA"/>
</dbReference>
<reference evidence="4 5" key="1">
    <citation type="journal article" date="2014" name="Antonie Van Leeuwenhoek">
        <title>Hyphomonas beringensis sp. nov. and Hyphomonas chukchiensis sp. nov., isolated from surface seawater of the Bering Sea and Chukchi Sea.</title>
        <authorList>
            <person name="Li C."/>
            <person name="Lai Q."/>
            <person name="Li G."/>
            <person name="Dong C."/>
            <person name="Wang J."/>
            <person name="Liao Y."/>
            <person name="Shao Z."/>
        </authorList>
    </citation>
    <scope>NUCLEOTIDE SEQUENCE [LARGE SCALE GENOMIC DNA]</scope>
    <source>
        <strain evidence="4 5">MHS-2</strain>
    </source>
</reference>
<dbReference type="RefSeq" id="WP_035616018.1">
    <property type="nucleotide sequence ID" value="NZ_ARYK01000003.1"/>
</dbReference>
<keyword evidence="5" id="KW-1185">Reference proteome</keyword>
<proteinExistence type="inferred from homology"/>
<dbReference type="Pfam" id="PF03435">
    <property type="entry name" value="Sacchrp_dh_NADP"/>
    <property type="match status" value="1"/>
</dbReference>
<dbReference type="GO" id="GO:0009247">
    <property type="term" value="P:glycolipid biosynthetic process"/>
    <property type="evidence" value="ECO:0007669"/>
    <property type="project" value="TreeGrafter"/>
</dbReference>
<dbReference type="OrthoDB" id="4420885at2"/>
<evidence type="ECO:0000256" key="1">
    <source>
        <dbReference type="ARBA" id="ARBA00010591"/>
    </source>
</evidence>
<dbReference type="InterPro" id="IPR005097">
    <property type="entry name" value="Sacchrp_dh_NADP-bd"/>
</dbReference>
<sequence length="392" mass="41768">MNPSAEFDVVIYGATGFTGRLVAEYMNQAYGVDKDIRWAMAGRSLDKLKSVRAEMAIPDGVTLITADASDPDSLAAMVKSTRCVLTTVGPYQLYGTALVEACAEAGTDYVDLSGEVAWMHDMIKAYEDKAKKSGARIVFSCGFDSIPFDLGVLFLQNEAMRRFGAPATRVKGRMRKMQGTFSGGTAASGRESMARAMREPEVMKVLRNPFSLTLGFEGPEQPHGMAVAEDADFGGWTAPFIMAPINTRNVHRSNALMGHPYGQDFVYDEMVLTGPGEAGKAAAEAVAKNNSLGGEGGPKPGEGPSKEEREAGHYDFALLGITKSGDQIRATVTGDKDPGYGSTSKIISEAAICLVKDCADLEGGIYTPAAAMGLTLVERLRAHAGLTFDIET</sequence>
<dbReference type="AlphaFoldDB" id="A0A059FQS3"/>
<evidence type="ECO:0000313" key="4">
    <source>
        <dbReference type="EMBL" id="KCZ92994.1"/>
    </source>
</evidence>
<dbReference type="GO" id="GO:0005886">
    <property type="term" value="C:plasma membrane"/>
    <property type="evidence" value="ECO:0007669"/>
    <property type="project" value="TreeGrafter"/>
</dbReference>
<evidence type="ECO:0000259" key="3">
    <source>
        <dbReference type="Pfam" id="PF03435"/>
    </source>
</evidence>